<dbReference type="GO" id="GO:0005634">
    <property type="term" value="C:nucleus"/>
    <property type="evidence" value="ECO:0007669"/>
    <property type="project" value="UniProtKB-SubCell"/>
</dbReference>
<keyword evidence="1" id="KW-0010">Activator</keyword>
<dbReference type="OrthoDB" id="1432627at2759"/>
<name>A0A835IM57_9MAGN</name>
<dbReference type="PANTHER" id="PTHR36079:SF1">
    <property type="entry name" value="PROTEIN LEAFY"/>
    <property type="match status" value="1"/>
</dbReference>
<dbReference type="EMBL" id="JADFTS010000002">
    <property type="protein sequence ID" value="KAF9619759.1"/>
    <property type="molecule type" value="Genomic_DNA"/>
</dbReference>
<comment type="subcellular location">
    <subcellularLocation>
        <location evidence="1">Nucleus</location>
    </subcellularLocation>
</comment>
<keyword evidence="1" id="KW-0238">DNA-binding</keyword>
<comment type="function">
    <text evidence="1">Probable transcription factor.</text>
</comment>
<evidence type="ECO:0000256" key="1">
    <source>
        <dbReference type="RuleBase" id="RU366064"/>
    </source>
</evidence>
<keyword evidence="4" id="KW-1185">Reference proteome</keyword>
<comment type="caution">
    <text evidence="3">The sequence shown here is derived from an EMBL/GenBank/DDBJ whole genome shotgun (WGS) entry which is preliminary data.</text>
</comment>
<dbReference type="InterPro" id="IPR035079">
    <property type="entry name" value="LFY_SAM"/>
</dbReference>
<dbReference type="Proteomes" id="UP000631114">
    <property type="component" value="Unassembled WGS sequence"/>
</dbReference>
<evidence type="ECO:0000313" key="3">
    <source>
        <dbReference type="EMBL" id="KAF9619759.1"/>
    </source>
</evidence>
<comment type="similarity">
    <text evidence="1">Belongs to the FLO/LFY family.</text>
</comment>
<keyword evidence="1" id="KW-0804">Transcription</keyword>
<dbReference type="PANTHER" id="PTHR36079">
    <property type="entry name" value="PROTEIN LEAFY"/>
    <property type="match status" value="1"/>
</dbReference>
<keyword evidence="1" id="KW-0805">Transcription regulation</keyword>
<accession>A0A835IM57</accession>
<protein>
    <recommendedName>
        <fullName evidence="1">Floricaula/leafy-like transcription factor</fullName>
    </recommendedName>
</protein>
<evidence type="ECO:0000259" key="2">
    <source>
        <dbReference type="Pfam" id="PF01698"/>
    </source>
</evidence>
<evidence type="ECO:0000313" key="4">
    <source>
        <dbReference type="Proteomes" id="UP000631114"/>
    </source>
</evidence>
<reference evidence="3 4" key="1">
    <citation type="submission" date="2020-10" db="EMBL/GenBank/DDBJ databases">
        <title>The Coptis chinensis genome and diversification of protoberbering-type alkaloids.</title>
        <authorList>
            <person name="Wang B."/>
            <person name="Shu S."/>
            <person name="Song C."/>
            <person name="Liu Y."/>
        </authorList>
    </citation>
    <scope>NUCLEOTIDE SEQUENCE [LARGE SCALE GENOMIC DNA]</scope>
    <source>
        <strain evidence="3">HL-2020</strain>
        <tissue evidence="3">Leaf</tissue>
    </source>
</reference>
<dbReference type="AlphaFoldDB" id="A0A835IM57"/>
<organism evidence="3 4">
    <name type="scientific">Coptis chinensis</name>
    <dbReference type="NCBI Taxonomy" id="261450"/>
    <lineage>
        <taxon>Eukaryota</taxon>
        <taxon>Viridiplantae</taxon>
        <taxon>Streptophyta</taxon>
        <taxon>Embryophyta</taxon>
        <taxon>Tracheophyta</taxon>
        <taxon>Spermatophyta</taxon>
        <taxon>Magnoliopsida</taxon>
        <taxon>Ranunculales</taxon>
        <taxon>Ranunculaceae</taxon>
        <taxon>Coptidoideae</taxon>
        <taxon>Coptis</taxon>
    </lineage>
</organism>
<proteinExistence type="inferred from homology"/>
<gene>
    <name evidence="3" type="ORF">IFM89_009101</name>
</gene>
<keyword evidence="1" id="KW-0539">Nucleus</keyword>
<dbReference type="InterPro" id="IPR002910">
    <property type="entry name" value="FLO_LFY"/>
</dbReference>
<dbReference type="Pfam" id="PF01698">
    <property type="entry name" value="SAM_LFY"/>
    <property type="match status" value="1"/>
</dbReference>
<sequence>MDPVSYSTSLYKWETRATAPVPTPLLQNRIFEDIGATTLPPPPPSYPMAMRPRDQHIGRGLEELFQGYRVQYSTVAKIAELGFTVNTLVGMTDGEIDEMLVTNLSQIFHWDLPVGERYGIKIAIRARIVERECFHLEDEELRRCGRHFLCHVDDNTTNNVLDALSQGGLFL</sequence>
<feature type="domain" description="Floricaula/Leafy protein SAM" evidence="2">
    <location>
        <begin position="59"/>
        <end position="127"/>
    </location>
</feature>
<dbReference type="GO" id="GO:0006355">
    <property type="term" value="P:regulation of DNA-templated transcription"/>
    <property type="evidence" value="ECO:0007669"/>
    <property type="project" value="UniProtKB-UniRule"/>
</dbReference>
<dbReference type="GO" id="GO:0003677">
    <property type="term" value="F:DNA binding"/>
    <property type="evidence" value="ECO:0007669"/>
    <property type="project" value="UniProtKB-UniRule"/>
</dbReference>